<sequence length="41" mass="4292">MASSSSTAPHPQAATVTTPQSGDQVDKRSRSENASPDEDTF</sequence>
<proteinExistence type="predicted"/>
<evidence type="ECO:0000313" key="2">
    <source>
        <dbReference type="EMBL" id="KAF7823735.1"/>
    </source>
</evidence>
<dbReference type="Proteomes" id="UP000634136">
    <property type="component" value="Unassembled WGS sequence"/>
</dbReference>
<comment type="caution">
    <text evidence="2">The sequence shown here is derived from an EMBL/GenBank/DDBJ whole genome shotgun (WGS) entry which is preliminary data.</text>
</comment>
<evidence type="ECO:0000313" key="3">
    <source>
        <dbReference type="Proteomes" id="UP000634136"/>
    </source>
</evidence>
<feature type="region of interest" description="Disordered" evidence="1">
    <location>
        <begin position="1"/>
        <end position="41"/>
    </location>
</feature>
<dbReference type="AlphaFoldDB" id="A0A834TNB2"/>
<gene>
    <name evidence="2" type="ORF">G2W53_021879</name>
</gene>
<organism evidence="2 3">
    <name type="scientific">Senna tora</name>
    <dbReference type="NCBI Taxonomy" id="362788"/>
    <lineage>
        <taxon>Eukaryota</taxon>
        <taxon>Viridiplantae</taxon>
        <taxon>Streptophyta</taxon>
        <taxon>Embryophyta</taxon>
        <taxon>Tracheophyta</taxon>
        <taxon>Spermatophyta</taxon>
        <taxon>Magnoliopsida</taxon>
        <taxon>eudicotyledons</taxon>
        <taxon>Gunneridae</taxon>
        <taxon>Pentapetalae</taxon>
        <taxon>rosids</taxon>
        <taxon>fabids</taxon>
        <taxon>Fabales</taxon>
        <taxon>Fabaceae</taxon>
        <taxon>Caesalpinioideae</taxon>
        <taxon>Cassia clade</taxon>
        <taxon>Senna</taxon>
    </lineage>
</organism>
<dbReference type="EMBL" id="JAAIUW010000007">
    <property type="protein sequence ID" value="KAF7823735.1"/>
    <property type="molecule type" value="Genomic_DNA"/>
</dbReference>
<feature type="compositionally biased region" description="Polar residues" evidence="1">
    <location>
        <begin position="1"/>
        <end position="23"/>
    </location>
</feature>
<protein>
    <submittedName>
        <fullName evidence="2">Uncharacterized protein</fullName>
    </submittedName>
</protein>
<evidence type="ECO:0000256" key="1">
    <source>
        <dbReference type="SAM" id="MobiDB-lite"/>
    </source>
</evidence>
<reference evidence="2" key="1">
    <citation type="submission" date="2020-09" db="EMBL/GenBank/DDBJ databases">
        <title>Genome-Enabled Discovery of Anthraquinone Biosynthesis in Senna tora.</title>
        <authorList>
            <person name="Kang S.-H."/>
            <person name="Pandey R.P."/>
            <person name="Lee C.-M."/>
            <person name="Sim J.-S."/>
            <person name="Jeong J.-T."/>
            <person name="Choi B.-S."/>
            <person name="Jung M."/>
            <person name="Ginzburg D."/>
            <person name="Zhao K."/>
            <person name="Won S.Y."/>
            <person name="Oh T.-J."/>
            <person name="Yu Y."/>
            <person name="Kim N.-H."/>
            <person name="Lee O.R."/>
            <person name="Lee T.-H."/>
            <person name="Bashyal P."/>
            <person name="Kim T.-S."/>
            <person name="Lee W.-H."/>
            <person name="Kawkins C."/>
            <person name="Kim C.-K."/>
            <person name="Kim J.S."/>
            <person name="Ahn B.O."/>
            <person name="Rhee S.Y."/>
            <person name="Sohng J.K."/>
        </authorList>
    </citation>
    <scope>NUCLEOTIDE SEQUENCE</scope>
    <source>
        <tissue evidence="2">Leaf</tissue>
    </source>
</reference>
<accession>A0A834TNB2</accession>
<name>A0A834TNB2_9FABA</name>
<keyword evidence="3" id="KW-1185">Reference proteome</keyword>